<dbReference type="PANTHER" id="PTHR40624">
    <property type="entry name" value="BIOSYNTHESIS MONOOXYGENASE, PUTATIVE (AFU_ORTHOLOGUE AFUA_1G12025)-RELATED"/>
    <property type="match status" value="1"/>
</dbReference>
<keyword evidence="3" id="KW-1185">Reference proteome</keyword>
<dbReference type="Gene3D" id="3.30.70.100">
    <property type="match status" value="1"/>
</dbReference>
<evidence type="ECO:0000259" key="1">
    <source>
        <dbReference type="PROSITE" id="PS51725"/>
    </source>
</evidence>
<dbReference type="PANTHER" id="PTHR40624:SF1">
    <property type="entry name" value="BIOSYNTHESIS MONOOXYGENASE, PUTATIVE (AFU_ORTHOLOGUE AFUA_1G12025)-RELATED"/>
    <property type="match status" value="1"/>
</dbReference>
<dbReference type="InterPro" id="IPR007138">
    <property type="entry name" value="ABM_dom"/>
</dbReference>
<name>A0AAJ0GF61_9PEZI</name>
<reference evidence="2" key="1">
    <citation type="submission" date="2023-04" db="EMBL/GenBank/DDBJ databases">
        <title>Black Yeasts Isolated from many extreme environments.</title>
        <authorList>
            <person name="Coleine C."/>
            <person name="Stajich J.E."/>
            <person name="Selbmann L."/>
        </authorList>
    </citation>
    <scope>NUCLEOTIDE SEQUENCE</scope>
    <source>
        <strain evidence="2">CCFEE 5312</strain>
    </source>
</reference>
<dbReference type="AlphaFoldDB" id="A0AAJ0GF61"/>
<comment type="caution">
    <text evidence="2">The sequence shown here is derived from an EMBL/GenBank/DDBJ whole genome shotgun (WGS) entry which is preliminary data.</text>
</comment>
<dbReference type="InterPro" id="IPR011008">
    <property type="entry name" value="Dimeric_a/b-barrel"/>
</dbReference>
<dbReference type="SUPFAM" id="SSF54909">
    <property type="entry name" value="Dimeric alpha+beta barrel"/>
    <property type="match status" value="2"/>
</dbReference>
<sequence length="219" mass="24125">MGRILVAAELQTASSEAREQVIDALTTVSKYSKANEAGVHKYMICAPVDTSDTTTVWAIEEYADKHTLDSHMASDAVKDLIAFMTSSPVLAGAPTIRQLSFVDDSDFTKPEAAQQKDPFIVFADIEFSSGERDGTLNYWKGNVDSSKNESGTFVYALAKDEAKPDTLYTLGVYESEAYLWDTHVKSSAVQETMEKTKALRKELRVSKLQLRGGYVAKNS</sequence>
<feature type="domain" description="ABM" evidence="1">
    <location>
        <begin position="4"/>
        <end position="99"/>
    </location>
</feature>
<accession>A0AAJ0GF61</accession>
<evidence type="ECO:0000313" key="2">
    <source>
        <dbReference type="EMBL" id="KAK3056352.1"/>
    </source>
</evidence>
<dbReference type="Proteomes" id="UP001271007">
    <property type="component" value="Unassembled WGS sequence"/>
</dbReference>
<feature type="domain" description="ABM" evidence="1">
    <location>
        <begin position="119"/>
        <end position="208"/>
    </location>
</feature>
<protein>
    <recommendedName>
        <fullName evidence="1">ABM domain-containing protein</fullName>
    </recommendedName>
</protein>
<gene>
    <name evidence="2" type="ORF">LTR09_002859</name>
</gene>
<organism evidence="2 3">
    <name type="scientific">Extremus antarcticus</name>
    <dbReference type="NCBI Taxonomy" id="702011"/>
    <lineage>
        <taxon>Eukaryota</taxon>
        <taxon>Fungi</taxon>
        <taxon>Dikarya</taxon>
        <taxon>Ascomycota</taxon>
        <taxon>Pezizomycotina</taxon>
        <taxon>Dothideomycetes</taxon>
        <taxon>Dothideomycetidae</taxon>
        <taxon>Mycosphaerellales</taxon>
        <taxon>Extremaceae</taxon>
        <taxon>Extremus</taxon>
    </lineage>
</organism>
<dbReference type="EMBL" id="JAWDJX010000006">
    <property type="protein sequence ID" value="KAK3056352.1"/>
    <property type="molecule type" value="Genomic_DNA"/>
</dbReference>
<proteinExistence type="predicted"/>
<dbReference type="PROSITE" id="PS51725">
    <property type="entry name" value="ABM"/>
    <property type="match status" value="2"/>
</dbReference>
<dbReference type="Pfam" id="PF03992">
    <property type="entry name" value="ABM"/>
    <property type="match status" value="2"/>
</dbReference>
<evidence type="ECO:0000313" key="3">
    <source>
        <dbReference type="Proteomes" id="UP001271007"/>
    </source>
</evidence>